<comment type="caution">
    <text evidence="2">The sequence shown here is derived from an EMBL/GenBank/DDBJ whole genome shotgun (WGS) entry which is preliminary data.</text>
</comment>
<reference evidence="2 3" key="1">
    <citation type="submission" date="2018-12" db="EMBL/GenBank/DDBJ databases">
        <title>Amycolatopsis eburnea sp. nov. actinomycete associate with arbuscular mycorrhiza fungal spore.</title>
        <authorList>
            <person name="Lumyong S."/>
            <person name="Chaiya L."/>
        </authorList>
    </citation>
    <scope>NUCLEOTIDE SEQUENCE [LARGE SCALE GENOMIC DNA]</scope>
    <source>
        <strain evidence="2 3">GLM-1</strain>
    </source>
</reference>
<evidence type="ECO:0000256" key="1">
    <source>
        <dbReference type="SAM" id="SignalP"/>
    </source>
</evidence>
<feature type="chain" id="PRO_5019114011" description="Surface-anchored protein" evidence="1">
    <location>
        <begin position="23"/>
        <end position="210"/>
    </location>
</feature>
<dbReference type="Proteomes" id="UP000267081">
    <property type="component" value="Unassembled WGS sequence"/>
</dbReference>
<keyword evidence="1" id="KW-0732">Signal</keyword>
<keyword evidence="3" id="KW-1185">Reference proteome</keyword>
<dbReference type="NCBIfam" id="NF038134">
    <property type="entry name" value="choice_anch_M"/>
    <property type="match status" value="1"/>
</dbReference>
<dbReference type="InterPro" id="IPR022435">
    <property type="entry name" value="Surface-anchored_actinobac"/>
</dbReference>
<sequence length="210" mass="21529">MLACSAATAALLAGLFAAPAHAAPAVVLDHGHVDAVDVEYEDGALELHVHDESVEPSVEYDPAQVVLKALPGARTTVPADASYRFLGPAGAPVSILPETQNPDLLWPGFSTEELTTGVFAGDSVKVTLKSVRGPGAASVFTTDPFGAANVLLDSGDGLPDALTLPAGLHEHVNWGFTQPGVYKLTFQATATLTTGAKVSSAPAVLTFCVD</sequence>
<name>A0A427T2Z6_9PSEU</name>
<protein>
    <recommendedName>
        <fullName evidence="4">Surface-anchored protein</fullName>
    </recommendedName>
</protein>
<feature type="signal peptide" evidence="1">
    <location>
        <begin position="1"/>
        <end position="22"/>
    </location>
</feature>
<organism evidence="2 3">
    <name type="scientific">Amycolatopsis eburnea</name>
    <dbReference type="NCBI Taxonomy" id="2267691"/>
    <lineage>
        <taxon>Bacteria</taxon>
        <taxon>Bacillati</taxon>
        <taxon>Actinomycetota</taxon>
        <taxon>Actinomycetes</taxon>
        <taxon>Pseudonocardiales</taxon>
        <taxon>Pseudonocardiaceae</taxon>
        <taxon>Amycolatopsis</taxon>
    </lineage>
</organism>
<dbReference type="OrthoDB" id="4424311at2"/>
<dbReference type="EMBL" id="RSEC01000059">
    <property type="protein sequence ID" value="RSD12083.1"/>
    <property type="molecule type" value="Genomic_DNA"/>
</dbReference>
<evidence type="ECO:0000313" key="3">
    <source>
        <dbReference type="Proteomes" id="UP000267081"/>
    </source>
</evidence>
<evidence type="ECO:0008006" key="4">
    <source>
        <dbReference type="Google" id="ProtNLM"/>
    </source>
</evidence>
<accession>A0A427T2Z6</accession>
<dbReference type="NCBIfam" id="TIGR03769">
    <property type="entry name" value="P_ac_wall_RPT"/>
    <property type="match status" value="1"/>
</dbReference>
<proteinExistence type="predicted"/>
<evidence type="ECO:0000313" key="2">
    <source>
        <dbReference type="EMBL" id="RSD12083.1"/>
    </source>
</evidence>
<dbReference type="AlphaFoldDB" id="A0A427T2Z6"/>
<gene>
    <name evidence="2" type="ORF">EIY87_33765</name>
</gene>